<protein>
    <submittedName>
        <fullName evidence="1">Uncharacterized protein</fullName>
    </submittedName>
</protein>
<comment type="caution">
    <text evidence="1">The sequence shown here is derived from an EMBL/GenBank/DDBJ whole genome shotgun (WGS) entry which is preliminary data.</text>
</comment>
<dbReference type="RefSeq" id="WP_079291295.1">
    <property type="nucleotide sequence ID" value="NZ_MWPS01000027.1"/>
</dbReference>
<evidence type="ECO:0000313" key="1">
    <source>
        <dbReference type="EMBL" id="OPG15677.1"/>
    </source>
</evidence>
<dbReference type="Proteomes" id="UP000190229">
    <property type="component" value="Unassembled WGS sequence"/>
</dbReference>
<organism evidence="1 2">
    <name type="scientific">Ferroacidibacillus organovorans</name>
    <dbReference type="NCBI Taxonomy" id="1765683"/>
    <lineage>
        <taxon>Bacteria</taxon>
        <taxon>Bacillati</taxon>
        <taxon>Bacillota</taxon>
        <taxon>Bacilli</taxon>
        <taxon>Bacillales</taxon>
        <taxon>Alicyclobacillaceae</taxon>
        <taxon>Ferroacidibacillus</taxon>
    </lineage>
</organism>
<reference evidence="1 2" key="1">
    <citation type="submission" date="2017-02" db="EMBL/GenBank/DDBJ databases">
        <title>Draft genome of Acidibacillus ferrooxidans Huett2.</title>
        <authorList>
            <person name="Schopf S."/>
        </authorList>
    </citation>
    <scope>NUCLEOTIDE SEQUENCE [LARGE SCALE GENOMIC DNA]</scope>
    <source>
        <strain evidence="1 2">Huett2</strain>
    </source>
</reference>
<evidence type="ECO:0000313" key="2">
    <source>
        <dbReference type="Proteomes" id="UP000190229"/>
    </source>
</evidence>
<gene>
    <name evidence="1" type="ORF">B2M26_11525</name>
</gene>
<proteinExistence type="predicted"/>
<accession>A0A1V4ERY0</accession>
<dbReference type="AlphaFoldDB" id="A0A1V4ERY0"/>
<name>A0A1V4ERY0_9BACL</name>
<dbReference type="EMBL" id="MWPS01000027">
    <property type="protein sequence ID" value="OPG15677.1"/>
    <property type="molecule type" value="Genomic_DNA"/>
</dbReference>
<sequence>MDYARAVRLKKMKIYEEKQRLEERMHADQKVDHARQHVSDLRAEQEIAFAQLHRGARTAADFQQWARYDEALREKEGLALHQLEECVDEANQASEAVFRAYQDVYRFRQLAELERSRLQKERLSREWHALDEWVLNRSVTNT</sequence>
<keyword evidence="2" id="KW-1185">Reference proteome</keyword>